<name>A0A2H1V8I0_SPOFR</name>
<sequence length="141" mass="16212">MRLKIKHIKGKRPQARIVRIGRIASDCVHCIGSVRIADASISNRIADTTFTRIFTIGIPYDVIVVSKYDCLVGRVFARCFTCRNVHFCLLLRGKKRGDYGKPLFCKSGLSIVQQWCNRRLDYVFDHLLNSSHGYPKHRLMD</sequence>
<proteinExistence type="predicted"/>
<reference evidence="1" key="1">
    <citation type="submission" date="2016-07" db="EMBL/GenBank/DDBJ databases">
        <authorList>
            <person name="Bretaudeau A."/>
        </authorList>
    </citation>
    <scope>NUCLEOTIDE SEQUENCE</scope>
    <source>
        <strain evidence="1">Rice</strain>
        <tissue evidence="1">Whole body</tissue>
    </source>
</reference>
<gene>
    <name evidence="1" type="ORF">SFRICE_013070</name>
</gene>
<evidence type="ECO:0000313" key="1">
    <source>
        <dbReference type="EMBL" id="SOQ37117.1"/>
    </source>
</evidence>
<dbReference type="AlphaFoldDB" id="A0A2H1V8I0"/>
<accession>A0A2H1V8I0</accession>
<protein>
    <submittedName>
        <fullName evidence="1">SFRICE_013070</fullName>
    </submittedName>
</protein>
<organism evidence="1">
    <name type="scientific">Spodoptera frugiperda</name>
    <name type="common">Fall armyworm</name>
    <dbReference type="NCBI Taxonomy" id="7108"/>
    <lineage>
        <taxon>Eukaryota</taxon>
        <taxon>Metazoa</taxon>
        <taxon>Ecdysozoa</taxon>
        <taxon>Arthropoda</taxon>
        <taxon>Hexapoda</taxon>
        <taxon>Insecta</taxon>
        <taxon>Pterygota</taxon>
        <taxon>Neoptera</taxon>
        <taxon>Endopterygota</taxon>
        <taxon>Lepidoptera</taxon>
        <taxon>Glossata</taxon>
        <taxon>Ditrysia</taxon>
        <taxon>Noctuoidea</taxon>
        <taxon>Noctuidae</taxon>
        <taxon>Amphipyrinae</taxon>
        <taxon>Spodoptera</taxon>
    </lineage>
</organism>
<dbReference type="EMBL" id="ODYU01001212">
    <property type="protein sequence ID" value="SOQ37117.1"/>
    <property type="molecule type" value="Genomic_DNA"/>
</dbReference>